<keyword evidence="2" id="KW-1185">Reference proteome</keyword>
<evidence type="ECO:0000313" key="2">
    <source>
        <dbReference type="Proteomes" id="UP000641853"/>
    </source>
</evidence>
<dbReference type="AlphaFoldDB" id="A0A8H6V9B5"/>
<protein>
    <submittedName>
        <fullName evidence="1">Uncharacterized protein</fullName>
    </submittedName>
</protein>
<dbReference type="EMBL" id="JACBAG010001780">
    <property type="protein sequence ID" value="KAF7182382.1"/>
    <property type="molecule type" value="Genomic_DNA"/>
</dbReference>
<evidence type="ECO:0000313" key="1">
    <source>
        <dbReference type="EMBL" id="KAF7182382.1"/>
    </source>
</evidence>
<name>A0A8H6V9B5_9EURO</name>
<gene>
    <name evidence="1" type="ORF">CNMCM7691_001862</name>
</gene>
<organism evidence="1 2">
    <name type="scientific">Aspergillus felis</name>
    <dbReference type="NCBI Taxonomy" id="1287682"/>
    <lineage>
        <taxon>Eukaryota</taxon>
        <taxon>Fungi</taxon>
        <taxon>Dikarya</taxon>
        <taxon>Ascomycota</taxon>
        <taxon>Pezizomycotina</taxon>
        <taxon>Eurotiomycetes</taxon>
        <taxon>Eurotiomycetidae</taxon>
        <taxon>Eurotiales</taxon>
        <taxon>Aspergillaceae</taxon>
        <taxon>Aspergillus</taxon>
        <taxon>Aspergillus subgen. Fumigati</taxon>
    </lineage>
</organism>
<reference evidence="1" key="1">
    <citation type="submission" date="2020-06" db="EMBL/GenBank/DDBJ databases">
        <title>Draft genome sequences of strains closely related to Aspergillus parafelis and Aspergillus hiratsukae.</title>
        <authorList>
            <person name="Dos Santos R.A.C."/>
            <person name="Rivero-Menendez O."/>
            <person name="Steenwyk J.L."/>
            <person name="Mead M.E."/>
            <person name="Goldman G.H."/>
            <person name="Alastruey-Izquierdo A."/>
            <person name="Rokas A."/>
        </authorList>
    </citation>
    <scope>NUCLEOTIDE SEQUENCE</scope>
    <source>
        <strain evidence="1">CNM-CM7691</strain>
    </source>
</reference>
<accession>A0A8H6V9B5</accession>
<sequence length="169" mass="18942">MTSRVPEELPKGVQQLSEPVAVTRELVNAPDLDDPTHEQTAKALEIIMIRTMTMNRPNPSQTSITSQWDDDYEPQEVLPDTEEIMAISNNNHGEGQPISAAEVVAEVRATQPEAEPIGTLKDDHSDPRRHRVVFLRFDHKGVVTLRLVNTTVTTPDPAYLQELEDREAL</sequence>
<proteinExistence type="predicted"/>
<comment type="caution">
    <text evidence="1">The sequence shown here is derived from an EMBL/GenBank/DDBJ whole genome shotgun (WGS) entry which is preliminary data.</text>
</comment>
<dbReference type="Proteomes" id="UP000641853">
    <property type="component" value="Unassembled WGS sequence"/>
</dbReference>